<sequence>MLVLRKESPEEYLDEIRKENAQNSKNCFGIPTLCSAIHKFRSAYLVEELLKDGATVNAFTCMKGLRLNGITRSRYKQWGDYSAIHLAVSLGQHEIVSLLLTHGADLTSKTTKGISSLDFVLDPDIRCEPNEIQITEKDDLEILKIMKNEALDLTRKDHISQSTVLHRAVTRRCLEIVRYLISVGVDVNCIDRTSSTPLHHCTWNNMETLRILLENNANPNAQNELGNTLYHHIFGHYRRKGNENLLPFLHLLHKFNANPNVQNDGGETALHECLKNIQYMHNQIKSVNFMLRQGADPNIKDIFERTPIYHLLFLPNSDMLYLIRSLLTALIQFGARLDHLDIKGTPLLHILVYGQFFHSNQFDAQLWNEILHPKYKVNLNVQDYCNRTVLHFAAAEGDWKFGEVFLKHRGNLDILDCDGNTPLDVAVLCKQWEFAKNVLLWPFVVGQRRDFGGKQASGHIDEDTTKNTISSGNSGCESLLFRSLALANYDNDNNNSNNNNNNNNNINNNSNDDNGNNGNNNNSYNNNNNNSNNSLNFNNQNQRHSGALRQLQKSNSMPSLESKKRGGTSVIPLGSSVKWTKAKLDTIAKHVVIEGNHLYFTTVPLDPLCFWEIDLSPKPKISENFSTQINESSLLRLCEENSLEFHLTKACGEEHCLLAQQVFSLVSDLLTKCSEMDPRMKSKFHWTGSSSEGTKMWLPDEFDFVMELVELQDCCYIDDNLR</sequence>
<keyword evidence="1" id="KW-0677">Repeat</keyword>
<dbReference type="EMBL" id="CACRXK020012100">
    <property type="protein sequence ID" value="CAB4022694.1"/>
    <property type="molecule type" value="Genomic_DNA"/>
</dbReference>
<dbReference type="Pfam" id="PF00023">
    <property type="entry name" value="Ank"/>
    <property type="match status" value="2"/>
</dbReference>
<dbReference type="Gene3D" id="1.25.40.20">
    <property type="entry name" value="Ankyrin repeat-containing domain"/>
    <property type="match status" value="3"/>
</dbReference>
<dbReference type="OrthoDB" id="5950802at2759"/>
<dbReference type="Pfam" id="PF12796">
    <property type="entry name" value="Ank_2"/>
    <property type="match status" value="1"/>
</dbReference>
<comment type="caution">
    <text evidence="3">The sequence shown here is derived from an EMBL/GenBank/DDBJ whole genome shotgun (WGS) entry which is preliminary data.</text>
</comment>
<dbReference type="InterPro" id="IPR036770">
    <property type="entry name" value="Ankyrin_rpt-contain_sf"/>
</dbReference>
<keyword evidence="2" id="KW-0040">ANK repeat</keyword>
<evidence type="ECO:0000256" key="2">
    <source>
        <dbReference type="ARBA" id="ARBA00023043"/>
    </source>
</evidence>
<dbReference type="SMART" id="SM00248">
    <property type="entry name" value="ANK"/>
    <property type="match status" value="7"/>
</dbReference>
<dbReference type="SUPFAM" id="SSF48403">
    <property type="entry name" value="Ankyrin repeat"/>
    <property type="match status" value="2"/>
</dbReference>
<dbReference type="InterPro" id="IPR002110">
    <property type="entry name" value="Ankyrin_rpt"/>
</dbReference>
<organism evidence="3 4">
    <name type="scientific">Paramuricea clavata</name>
    <name type="common">Red gorgonian</name>
    <name type="synonym">Violescent sea-whip</name>
    <dbReference type="NCBI Taxonomy" id="317549"/>
    <lineage>
        <taxon>Eukaryota</taxon>
        <taxon>Metazoa</taxon>
        <taxon>Cnidaria</taxon>
        <taxon>Anthozoa</taxon>
        <taxon>Octocorallia</taxon>
        <taxon>Malacalcyonacea</taxon>
        <taxon>Plexauridae</taxon>
        <taxon>Paramuricea</taxon>
    </lineage>
</organism>
<gene>
    <name evidence="3" type="ORF">PACLA_8A073298</name>
</gene>
<name>A0A7D9L0V3_PARCT</name>
<reference evidence="3" key="1">
    <citation type="submission" date="2020-04" db="EMBL/GenBank/DDBJ databases">
        <authorList>
            <person name="Alioto T."/>
            <person name="Alioto T."/>
            <person name="Gomez Garrido J."/>
        </authorList>
    </citation>
    <scope>NUCLEOTIDE SEQUENCE</scope>
    <source>
        <strain evidence="3">A484AB</strain>
    </source>
</reference>
<dbReference type="PANTHER" id="PTHR24201:SF2">
    <property type="entry name" value="ANKYRIN REPEAT DOMAIN-CONTAINING PROTEIN 42"/>
    <property type="match status" value="1"/>
</dbReference>
<protein>
    <submittedName>
        <fullName evidence="3">Ankyrin repeat</fullName>
    </submittedName>
</protein>
<evidence type="ECO:0000313" key="3">
    <source>
        <dbReference type="EMBL" id="CAB4022694.1"/>
    </source>
</evidence>
<dbReference type="AlphaFoldDB" id="A0A7D9L0V3"/>
<evidence type="ECO:0000256" key="1">
    <source>
        <dbReference type="ARBA" id="ARBA00022737"/>
    </source>
</evidence>
<dbReference type="InterPro" id="IPR050776">
    <property type="entry name" value="Ank_Repeat/CDKN_Inhibitor"/>
</dbReference>
<proteinExistence type="predicted"/>
<accession>A0A7D9L0V3</accession>
<dbReference type="Pfam" id="PF13857">
    <property type="entry name" value="Ank_5"/>
    <property type="match status" value="1"/>
</dbReference>
<dbReference type="PROSITE" id="PS50297">
    <property type="entry name" value="ANK_REP_REGION"/>
    <property type="match status" value="2"/>
</dbReference>
<dbReference type="PROSITE" id="PS50088">
    <property type="entry name" value="ANK_REPEAT"/>
    <property type="match status" value="2"/>
</dbReference>
<dbReference type="Proteomes" id="UP001152795">
    <property type="component" value="Unassembled WGS sequence"/>
</dbReference>
<dbReference type="GO" id="GO:0005634">
    <property type="term" value="C:nucleus"/>
    <property type="evidence" value="ECO:0007669"/>
    <property type="project" value="TreeGrafter"/>
</dbReference>
<keyword evidence="4" id="KW-1185">Reference proteome</keyword>
<dbReference type="PANTHER" id="PTHR24201">
    <property type="entry name" value="ANK_REP_REGION DOMAIN-CONTAINING PROTEIN"/>
    <property type="match status" value="1"/>
</dbReference>
<evidence type="ECO:0000313" key="4">
    <source>
        <dbReference type="Proteomes" id="UP001152795"/>
    </source>
</evidence>
<dbReference type="Gene3D" id="3.30.460.90">
    <property type="match status" value="1"/>
</dbReference>